<protein>
    <submittedName>
        <fullName evidence="2">Uncharacterized protein (DUF983 family)</fullName>
    </submittedName>
</protein>
<dbReference type="RefSeq" id="WP_113889334.1">
    <property type="nucleotide sequence ID" value="NZ_QNRK01000011.1"/>
</dbReference>
<dbReference type="Proteomes" id="UP000253529">
    <property type="component" value="Unassembled WGS sequence"/>
</dbReference>
<dbReference type="AlphaFoldDB" id="A0A366FGH7"/>
<dbReference type="EMBL" id="QNRK01000011">
    <property type="protein sequence ID" value="RBP13774.1"/>
    <property type="molecule type" value="Genomic_DNA"/>
</dbReference>
<evidence type="ECO:0000313" key="3">
    <source>
        <dbReference type="Proteomes" id="UP000253529"/>
    </source>
</evidence>
<gene>
    <name evidence="2" type="ORF">DFR50_11136</name>
</gene>
<keyword evidence="1" id="KW-0472">Membrane</keyword>
<dbReference type="Pfam" id="PF06170">
    <property type="entry name" value="DUF983"/>
    <property type="match status" value="1"/>
</dbReference>
<keyword evidence="1" id="KW-1133">Transmembrane helix</keyword>
<accession>A0A366FGH7</accession>
<feature type="transmembrane region" description="Helical" evidence="1">
    <location>
        <begin position="67"/>
        <end position="85"/>
    </location>
</feature>
<comment type="caution">
    <text evidence="2">The sequence shown here is derived from an EMBL/GenBank/DDBJ whole genome shotgun (WGS) entry which is preliminary data.</text>
</comment>
<reference evidence="2 3" key="1">
    <citation type="submission" date="2018-06" db="EMBL/GenBank/DDBJ databases">
        <title>Genomic Encyclopedia of Type Strains, Phase IV (KMG-IV): sequencing the most valuable type-strain genomes for metagenomic binning, comparative biology and taxonomic classification.</title>
        <authorList>
            <person name="Goeker M."/>
        </authorList>
    </citation>
    <scope>NUCLEOTIDE SEQUENCE [LARGE SCALE GENOMIC DNA]</scope>
    <source>
        <strain evidence="2 3">DSM 24875</strain>
    </source>
</reference>
<keyword evidence="1" id="KW-0812">Transmembrane</keyword>
<keyword evidence="3" id="KW-1185">Reference proteome</keyword>
<dbReference type="OrthoDB" id="9799456at2"/>
<organism evidence="2 3">
    <name type="scientific">Roseiarcus fermentans</name>
    <dbReference type="NCBI Taxonomy" id="1473586"/>
    <lineage>
        <taxon>Bacteria</taxon>
        <taxon>Pseudomonadati</taxon>
        <taxon>Pseudomonadota</taxon>
        <taxon>Alphaproteobacteria</taxon>
        <taxon>Hyphomicrobiales</taxon>
        <taxon>Roseiarcaceae</taxon>
        <taxon>Roseiarcus</taxon>
    </lineage>
</organism>
<proteinExistence type="predicted"/>
<feature type="transmembrane region" description="Helical" evidence="1">
    <location>
        <begin position="91"/>
        <end position="113"/>
    </location>
</feature>
<sequence length="137" mass="14543">MNDMSGFRAFGPPRRQRRLGEAVKRGLLGRCPACGRGRLFRGYLALDTTCRVCGEDLSHARADDAPAYLTLLIVCHVAGAGILMSDDVWPGASLTATILVWLAVATATSLALLPRMKGAVVGSQWALGMHGFGGEET</sequence>
<dbReference type="InterPro" id="IPR009325">
    <property type="entry name" value="DUF983"/>
</dbReference>
<name>A0A366FGH7_9HYPH</name>
<evidence type="ECO:0000313" key="2">
    <source>
        <dbReference type="EMBL" id="RBP13774.1"/>
    </source>
</evidence>
<evidence type="ECO:0000256" key="1">
    <source>
        <dbReference type="SAM" id="Phobius"/>
    </source>
</evidence>